<dbReference type="Pfam" id="PF14017">
    <property type="entry name" value="DUF4233"/>
    <property type="match status" value="1"/>
</dbReference>
<dbReference type="EMBL" id="CP063189">
    <property type="protein sequence ID" value="WCZ33016.1"/>
    <property type="molecule type" value="Genomic_DNA"/>
</dbReference>
<accession>A0ABY7U8M4</accession>
<keyword evidence="2" id="KW-0812">Transmembrane</keyword>
<feature type="transmembrane region" description="Helical" evidence="2">
    <location>
        <begin position="48"/>
        <end position="67"/>
    </location>
</feature>
<keyword evidence="4" id="KW-1185">Reference proteome</keyword>
<evidence type="ECO:0000313" key="4">
    <source>
        <dbReference type="Proteomes" id="UP001220064"/>
    </source>
</evidence>
<feature type="transmembrane region" description="Helical" evidence="2">
    <location>
        <begin position="123"/>
        <end position="140"/>
    </location>
</feature>
<dbReference type="Proteomes" id="UP001220064">
    <property type="component" value="Chromosome"/>
</dbReference>
<evidence type="ECO:0000313" key="3">
    <source>
        <dbReference type="EMBL" id="WCZ33016.1"/>
    </source>
</evidence>
<dbReference type="InterPro" id="IPR025327">
    <property type="entry name" value="DUF4233"/>
</dbReference>
<feature type="compositionally biased region" description="Basic residues" evidence="1">
    <location>
        <begin position="1"/>
        <end position="19"/>
    </location>
</feature>
<sequence>MVKKQPRSTRRPASRRPASRRVSPEEMGPLGPGEAPVKDPMKGLNGMISGSLVMEGISILLALLVVLKVDNGALWTTFNWMFIALLSLVHFVLPAFVKKSWAVPVILAVQVIGLFGFFIHWSVGGVVLIFALVWGLMLHLRSSLVARMERGLLTTQHLNQK</sequence>
<proteinExistence type="predicted"/>
<keyword evidence="2" id="KW-1133">Transmembrane helix</keyword>
<dbReference type="RefSeq" id="WP_022863217.1">
    <property type="nucleotide sequence ID" value="NZ_ATVG01000008.1"/>
</dbReference>
<feature type="transmembrane region" description="Helical" evidence="2">
    <location>
        <begin position="73"/>
        <end position="93"/>
    </location>
</feature>
<reference evidence="3 4" key="1">
    <citation type="submission" date="2020-10" db="EMBL/GenBank/DDBJ databases">
        <title>Complete genome sequence of Corynebacterium massiliense DSM 45435, type strain of Corynebacterium massiliense.</title>
        <authorList>
            <person name="Busche T."/>
            <person name="Kalinowski J."/>
            <person name="Ruckert C."/>
        </authorList>
    </citation>
    <scope>NUCLEOTIDE SEQUENCE [LARGE SCALE GENOMIC DNA]</scope>
    <source>
        <strain evidence="3 4">DSM 45435</strain>
    </source>
</reference>
<feature type="region of interest" description="Disordered" evidence="1">
    <location>
        <begin position="1"/>
        <end position="38"/>
    </location>
</feature>
<evidence type="ECO:0008006" key="5">
    <source>
        <dbReference type="Google" id="ProtNLM"/>
    </source>
</evidence>
<evidence type="ECO:0000256" key="1">
    <source>
        <dbReference type="SAM" id="MobiDB-lite"/>
    </source>
</evidence>
<feature type="transmembrane region" description="Helical" evidence="2">
    <location>
        <begin position="100"/>
        <end position="117"/>
    </location>
</feature>
<keyword evidence="2" id="KW-0472">Membrane</keyword>
<organism evidence="3 4">
    <name type="scientific">Corynebacterium massiliense DSM 45435</name>
    <dbReference type="NCBI Taxonomy" id="1121364"/>
    <lineage>
        <taxon>Bacteria</taxon>
        <taxon>Bacillati</taxon>
        <taxon>Actinomycetota</taxon>
        <taxon>Actinomycetes</taxon>
        <taxon>Mycobacteriales</taxon>
        <taxon>Corynebacteriaceae</taxon>
        <taxon>Corynebacterium</taxon>
    </lineage>
</organism>
<name>A0ABY7U8M4_9CORY</name>
<protein>
    <recommendedName>
        <fullName evidence="5">DUF4233 domain-containing protein</fullName>
    </recommendedName>
</protein>
<evidence type="ECO:0000256" key="2">
    <source>
        <dbReference type="SAM" id="Phobius"/>
    </source>
</evidence>
<gene>
    <name evidence="3" type="ORF">CMASS_07930</name>
</gene>